<proteinExistence type="predicted"/>
<dbReference type="EMBL" id="NIQC01000020">
    <property type="protein sequence ID" value="OWZ83358.1"/>
    <property type="molecule type" value="Genomic_DNA"/>
</dbReference>
<dbReference type="AlphaFoldDB" id="A0A226BWE1"/>
<evidence type="ECO:0000313" key="1">
    <source>
        <dbReference type="EMBL" id="OWZ83358.1"/>
    </source>
</evidence>
<organism evidence="1 2">
    <name type="scientific">Natranaerobius trueperi</name>
    <dbReference type="NCBI Taxonomy" id="759412"/>
    <lineage>
        <taxon>Bacteria</taxon>
        <taxon>Bacillati</taxon>
        <taxon>Bacillota</taxon>
        <taxon>Clostridia</taxon>
        <taxon>Natranaerobiales</taxon>
        <taxon>Natranaerobiaceae</taxon>
        <taxon>Natranaerobius</taxon>
    </lineage>
</organism>
<reference evidence="1 2" key="1">
    <citation type="submission" date="2017-06" db="EMBL/GenBank/DDBJ databases">
        <title>Draft Genome Sequence of Natranaerobius trueperi halophilic, alkalithermophilic bacteria from soda lakes.</title>
        <authorList>
            <person name="Zhao B."/>
        </authorList>
    </citation>
    <scope>NUCLEOTIDE SEQUENCE [LARGE SCALE GENOMIC DNA]</scope>
    <source>
        <strain evidence="1 2">DSM 18760</strain>
    </source>
</reference>
<sequence>MKGTIDDFKRYLSMDKSIKICILDNCSVEFLTRVQNEISYKMVFASYDIILIPQWVWNEVTDSNNRVNYITELQNALERVEIINEQDYTKLVDYKEAELYYLFQYSCDYIARLVSFMKRKITKNRPLEELEPYEEWLTTFYEQGLDGKELSNGRKQKKNAGEISIAVLSHILSFYYTELVDTITVFSNDRDAYEFISSAKRKFREDEKFKYREYISITFKSNDCLIYEWKNSGYINEGKLDAFVREYRQMRSTKFTRMKQDKSVEELDTTIDNQTFLEFLNDETVHIIF</sequence>
<accession>A0A226BWE1</accession>
<dbReference type="RefSeq" id="WP_089023956.1">
    <property type="nucleotide sequence ID" value="NZ_NIQC01000020.1"/>
</dbReference>
<dbReference type="OrthoDB" id="1885865at2"/>
<comment type="caution">
    <text evidence="1">The sequence shown here is derived from an EMBL/GenBank/DDBJ whole genome shotgun (WGS) entry which is preliminary data.</text>
</comment>
<name>A0A226BWE1_9FIRM</name>
<gene>
    <name evidence="1" type="ORF">CDO51_09060</name>
</gene>
<keyword evidence="2" id="KW-1185">Reference proteome</keyword>
<protein>
    <submittedName>
        <fullName evidence="1">Uncharacterized protein</fullName>
    </submittedName>
</protein>
<dbReference type="Proteomes" id="UP000214588">
    <property type="component" value="Unassembled WGS sequence"/>
</dbReference>
<evidence type="ECO:0000313" key="2">
    <source>
        <dbReference type="Proteomes" id="UP000214588"/>
    </source>
</evidence>